<keyword evidence="2" id="KW-1185">Reference proteome</keyword>
<sequence>MYSITVEPECQLMRIAVSGFWPSEILPGYIAELHRQTEGLKPFGGCRRILVDMSDYPIQSQEVAQAHARIIAYGKDALRAATAVVMTSPLSKLQAKRMANLAGHELFDEEAGARAWLLAQPDL</sequence>
<name>A0ABW4NGK2_9SPHN</name>
<organism evidence="1 2">
    <name type="scientific">Sphingomonas floccifaciens</name>
    <dbReference type="NCBI Taxonomy" id="1844115"/>
    <lineage>
        <taxon>Bacteria</taxon>
        <taxon>Pseudomonadati</taxon>
        <taxon>Pseudomonadota</taxon>
        <taxon>Alphaproteobacteria</taxon>
        <taxon>Sphingomonadales</taxon>
        <taxon>Sphingomonadaceae</taxon>
        <taxon>Sphingomonas</taxon>
    </lineage>
</organism>
<evidence type="ECO:0000313" key="1">
    <source>
        <dbReference type="EMBL" id="MFD1789028.1"/>
    </source>
</evidence>
<accession>A0ABW4NGK2</accession>
<comment type="caution">
    <text evidence="1">The sequence shown here is derived from an EMBL/GenBank/DDBJ whole genome shotgun (WGS) entry which is preliminary data.</text>
</comment>
<evidence type="ECO:0008006" key="3">
    <source>
        <dbReference type="Google" id="ProtNLM"/>
    </source>
</evidence>
<gene>
    <name evidence="1" type="ORF">ACFSC3_15805</name>
</gene>
<dbReference type="RefSeq" id="WP_380941396.1">
    <property type="nucleotide sequence ID" value="NZ_JBHUFC010000006.1"/>
</dbReference>
<protein>
    <recommendedName>
        <fullName evidence="3">STAS/SEC14 domain-containing protein</fullName>
    </recommendedName>
</protein>
<dbReference type="EMBL" id="JBHUFC010000006">
    <property type="protein sequence ID" value="MFD1789028.1"/>
    <property type="molecule type" value="Genomic_DNA"/>
</dbReference>
<reference evidence="2" key="1">
    <citation type="journal article" date="2019" name="Int. J. Syst. Evol. Microbiol.">
        <title>The Global Catalogue of Microorganisms (GCM) 10K type strain sequencing project: providing services to taxonomists for standard genome sequencing and annotation.</title>
        <authorList>
            <consortium name="The Broad Institute Genomics Platform"/>
            <consortium name="The Broad Institute Genome Sequencing Center for Infectious Disease"/>
            <person name="Wu L."/>
            <person name="Ma J."/>
        </authorList>
    </citation>
    <scope>NUCLEOTIDE SEQUENCE [LARGE SCALE GENOMIC DNA]</scope>
    <source>
        <strain evidence="2">Q85</strain>
    </source>
</reference>
<evidence type="ECO:0000313" key="2">
    <source>
        <dbReference type="Proteomes" id="UP001597283"/>
    </source>
</evidence>
<proteinExistence type="predicted"/>
<dbReference type="Proteomes" id="UP001597283">
    <property type="component" value="Unassembled WGS sequence"/>
</dbReference>